<keyword evidence="3 8" id="KW-0378">Hydrolase</keyword>
<dbReference type="PROSITE" id="PS51910">
    <property type="entry name" value="GH18_2"/>
    <property type="match status" value="1"/>
</dbReference>
<dbReference type="Gene3D" id="3.20.20.80">
    <property type="entry name" value="Glycosidases"/>
    <property type="match status" value="1"/>
</dbReference>
<dbReference type="Pfam" id="PF00704">
    <property type="entry name" value="Glyco_hydro_18"/>
    <property type="match status" value="1"/>
</dbReference>
<dbReference type="InterPro" id="IPR011583">
    <property type="entry name" value="Chitinase_II/V-like_cat"/>
</dbReference>
<dbReference type="InterPro" id="IPR017853">
    <property type="entry name" value="GH"/>
</dbReference>
<dbReference type="GO" id="GO:0016787">
    <property type="term" value="F:hydrolase activity"/>
    <property type="evidence" value="ECO:0007669"/>
    <property type="project" value="UniProtKB-KW"/>
</dbReference>
<keyword evidence="12" id="KW-1185">Reference proteome</keyword>
<evidence type="ECO:0000256" key="6">
    <source>
        <dbReference type="ARBA" id="ARBA00023295"/>
    </source>
</evidence>
<evidence type="ECO:0000256" key="9">
    <source>
        <dbReference type="RuleBase" id="RU004453"/>
    </source>
</evidence>
<comment type="similarity">
    <text evidence="9">Belongs to the glycosyl hydrolase 18 family.</text>
</comment>
<protein>
    <recommendedName>
        <fullName evidence="2">chitinase</fullName>
        <ecNumber evidence="2">3.2.1.14</ecNumber>
    </recommendedName>
</protein>
<dbReference type="Proteomes" id="UP001610563">
    <property type="component" value="Unassembled WGS sequence"/>
</dbReference>
<evidence type="ECO:0000256" key="1">
    <source>
        <dbReference type="ARBA" id="ARBA00000822"/>
    </source>
</evidence>
<evidence type="ECO:0000256" key="7">
    <source>
        <dbReference type="ARBA" id="ARBA00023326"/>
    </source>
</evidence>
<evidence type="ECO:0000313" key="12">
    <source>
        <dbReference type="Proteomes" id="UP001610563"/>
    </source>
</evidence>
<sequence length="140" mass="15540">MKLVTGLGLDGLDIDWEYPKDETQANNLVDLLCEVRSALQASSQVDPGEAEYLLTVAAPAGPKDYEKLKIKEMDQYLDFWNIMAYDFAGGWEQTTGHSANLYSSTQNPESTKFSADTAIKYYASQGVRKDKLVLGMPLYG</sequence>
<dbReference type="SMART" id="SM00636">
    <property type="entry name" value="Glyco_18"/>
    <property type="match status" value="1"/>
</dbReference>
<organism evidence="11 12">
    <name type="scientific">Aspergillus keveii</name>
    <dbReference type="NCBI Taxonomy" id="714993"/>
    <lineage>
        <taxon>Eukaryota</taxon>
        <taxon>Fungi</taxon>
        <taxon>Dikarya</taxon>
        <taxon>Ascomycota</taxon>
        <taxon>Pezizomycotina</taxon>
        <taxon>Eurotiomycetes</taxon>
        <taxon>Eurotiomycetidae</taxon>
        <taxon>Eurotiales</taxon>
        <taxon>Aspergillaceae</taxon>
        <taxon>Aspergillus</taxon>
        <taxon>Aspergillus subgen. Nidulantes</taxon>
    </lineage>
</organism>
<keyword evidence="4" id="KW-0146">Chitin degradation</keyword>
<evidence type="ECO:0000256" key="4">
    <source>
        <dbReference type="ARBA" id="ARBA00023024"/>
    </source>
</evidence>
<comment type="catalytic activity">
    <reaction evidence="1">
        <text>Random endo-hydrolysis of N-acetyl-beta-D-glucosaminide (1-&gt;4)-beta-linkages in chitin and chitodextrins.</text>
        <dbReference type="EC" id="3.2.1.14"/>
    </reaction>
</comment>
<dbReference type="InterPro" id="IPR001223">
    <property type="entry name" value="Glyco_hydro18_cat"/>
</dbReference>
<reference evidence="11 12" key="1">
    <citation type="submission" date="2024-07" db="EMBL/GenBank/DDBJ databases">
        <title>Section-level genome sequencing and comparative genomics of Aspergillus sections Usti and Cavernicolus.</title>
        <authorList>
            <consortium name="Lawrence Berkeley National Laboratory"/>
            <person name="Nybo J.L."/>
            <person name="Vesth T.C."/>
            <person name="Theobald S."/>
            <person name="Frisvad J.C."/>
            <person name="Larsen T.O."/>
            <person name="Kjaerboelling I."/>
            <person name="Rothschild-Mancinelli K."/>
            <person name="Lyhne E.K."/>
            <person name="Kogle M.E."/>
            <person name="Barry K."/>
            <person name="Clum A."/>
            <person name="Na H."/>
            <person name="Ledsgaard L."/>
            <person name="Lin J."/>
            <person name="Lipzen A."/>
            <person name="Kuo A."/>
            <person name="Riley R."/>
            <person name="Mondo S."/>
            <person name="Labutti K."/>
            <person name="Haridas S."/>
            <person name="Pangalinan J."/>
            <person name="Salamov A.A."/>
            <person name="Simmons B.A."/>
            <person name="Magnuson J.K."/>
            <person name="Chen J."/>
            <person name="Drula E."/>
            <person name="Henrissat B."/>
            <person name="Wiebenga A."/>
            <person name="Lubbers R.J."/>
            <person name="Gomes A.C."/>
            <person name="Makela M.R."/>
            <person name="Stajich J."/>
            <person name="Grigoriev I.V."/>
            <person name="Mortensen U.H."/>
            <person name="De Vries R.P."/>
            <person name="Baker S.E."/>
            <person name="Andersen M.R."/>
        </authorList>
    </citation>
    <scope>NUCLEOTIDE SEQUENCE [LARGE SCALE GENOMIC DNA]</scope>
    <source>
        <strain evidence="11 12">CBS 209.92</strain>
    </source>
</reference>
<proteinExistence type="inferred from homology"/>
<evidence type="ECO:0000259" key="10">
    <source>
        <dbReference type="PROSITE" id="PS51910"/>
    </source>
</evidence>
<dbReference type="PANTHER" id="PTHR11177">
    <property type="entry name" value="CHITINASE"/>
    <property type="match status" value="1"/>
</dbReference>
<dbReference type="EC" id="3.2.1.14" evidence="2"/>
<dbReference type="PANTHER" id="PTHR11177:SF317">
    <property type="entry name" value="CHITINASE 12-RELATED"/>
    <property type="match status" value="1"/>
</dbReference>
<dbReference type="PROSITE" id="PS01095">
    <property type="entry name" value="GH18_1"/>
    <property type="match status" value="1"/>
</dbReference>
<evidence type="ECO:0000313" key="11">
    <source>
        <dbReference type="EMBL" id="KAL2782367.1"/>
    </source>
</evidence>
<dbReference type="SUPFAM" id="SSF51445">
    <property type="entry name" value="(Trans)glycosidases"/>
    <property type="match status" value="1"/>
</dbReference>
<evidence type="ECO:0000256" key="3">
    <source>
        <dbReference type="ARBA" id="ARBA00022801"/>
    </source>
</evidence>
<dbReference type="InterPro" id="IPR050314">
    <property type="entry name" value="Glycosyl_Hydrlase_18"/>
</dbReference>
<evidence type="ECO:0000256" key="8">
    <source>
        <dbReference type="RuleBase" id="RU000489"/>
    </source>
</evidence>
<feature type="domain" description="GH18" evidence="10">
    <location>
        <begin position="1"/>
        <end position="140"/>
    </location>
</feature>
<keyword evidence="5" id="KW-0119">Carbohydrate metabolism</keyword>
<keyword evidence="6 8" id="KW-0326">Glycosidase</keyword>
<gene>
    <name evidence="11" type="ORF">BJX66DRAFT_207237</name>
</gene>
<dbReference type="InterPro" id="IPR001579">
    <property type="entry name" value="Glyco_hydro_18_chit_AS"/>
</dbReference>
<name>A0ABR4FGY0_9EURO</name>
<keyword evidence="7" id="KW-0624">Polysaccharide degradation</keyword>
<accession>A0ABR4FGY0</accession>
<evidence type="ECO:0000256" key="5">
    <source>
        <dbReference type="ARBA" id="ARBA00023277"/>
    </source>
</evidence>
<comment type="caution">
    <text evidence="11">The sequence shown here is derived from an EMBL/GenBank/DDBJ whole genome shotgun (WGS) entry which is preliminary data.</text>
</comment>
<evidence type="ECO:0000256" key="2">
    <source>
        <dbReference type="ARBA" id="ARBA00012729"/>
    </source>
</evidence>
<dbReference type="EMBL" id="JBFTWV010000486">
    <property type="protein sequence ID" value="KAL2782367.1"/>
    <property type="molecule type" value="Genomic_DNA"/>
</dbReference>